<comment type="caution">
    <text evidence="1">The sequence shown here is derived from an EMBL/GenBank/DDBJ whole genome shotgun (WGS) entry which is preliminary data.</text>
</comment>
<name>A0A7J0D437_STRMI</name>
<protein>
    <submittedName>
        <fullName evidence="1">Uncharacterized protein</fullName>
    </submittedName>
</protein>
<accession>A0A7J0D437</accession>
<reference evidence="1 2" key="1">
    <citation type="submission" date="2020-05" db="EMBL/GenBank/DDBJ databases">
        <title>Whole genome shotgun sequence of Streptomyces microflavus NBRC 13062.</title>
        <authorList>
            <person name="Komaki H."/>
            <person name="Tamura T."/>
        </authorList>
    </citation>
    <scope>NUCLEOTIDE SEQUENCE [LARGE SCALE GENOMIC DNA]</scope>
    <source>
        <strain evidence="1 2">NBRC 13062</strain>
    </source>
</reference>
<dbReference type="Proteomes" id="UP000498740">
    <property type="component" value="Unassembled WGS sequence"/>
</dbReference>
<proteinExistence type="predicted"/>
<evidence type="ECO:0000313" key="1">
    <source>
        <dbReference type="EMBL" id="GFN09249.1"/>
    </source>
</evidence>
<evidence type="ECO:0000313" key="2">
    <source>
        <dbReference type="Proteomes" id="UP000498740"/>
    </source>
</evidence>
<sequence length="74" mass="7943">MSVTNWHASPQRAVLPLGDPTTGEVRVPVALYDLDELQAEVPLVLSRTEAEQLRDSLDTLLAGTLVPVPPGGIR</sequence>
<dbReference type="AlphaFoldDB" id="A0A7J0D437"/>
<gene>
    <name evidence="1" type="ORF">Smic_78050</name>
</gene>
<dbReference type="EMBL" id="BLWD01000002">
    <property type="protein sequence ID" value="GFN09249.1"/>
    <property type="molecule type" value="Genomic_DNA"/>
</dbReference>
<organism evidence="1 2">
    <name type="scientific">Streptomyces microflavus</name>
    <name type="common">Streptomyces lipmanii</name>
    <dbReference type="NCBI Taxonomy" id="1919"/>
    <lineage>
        <taxon>Bacteria</taxon>
        <taxon>Bacillati</taxon>
        <taxon>Actinomycetota</taxon>
        <taxon>Actinomycetes</taxon>
        <taxon>Kitasatosporales</taxon>
        <taxon>Streptomycetaceae</taxon>
        <taxon>Streptomyces</taxon>
    </lineage>
</organism>
<dbReference type="RefSeq" id="WP_143674987.1">
    <property type="nucleotide sequence ID" value="NZ_BMUG01000028.1"/>
</dbReference>